<keyword evidence="2" id="KW-0964">Secreted</keyword>
<feature type="region of interest" description="Disordered" evidence="5">
    <location>
        <begin position="485"/>
        <end position="613"/>
    </location>
</feature>
<feature type="domain" description="Gram-positive cocci surface proteins LPxTG" evidence="8">
    <location>
        <begin position="609"/>
        <end position="644"/>
    </location>
</feature>
<feature type="compositionally biased region" description="Basic and acidic residues" evidence="5">
    <location>
        <begin position="509"/>
        <end position="531"/>
    </location>
</feature>
<dbReference type="AlphaFoldDB" id="F8DJ38"/>
<evidence type="ECO:0000259" key="8">
    <source>
        <dbReference type="Pfam" id="PF00746"/>
    </source>
</evidence>
<keyword evidence="6" id="KW-0472">Membrane</keyword>
<dbReference type="HOGENOM" id="CLU_423837_0_0_9"/>
<evidence type="ECO:0000256" key="6">
    <source>
        <dbReference type="SAM" id="Phobius"/>
    </source>
</evidence>
<dbReference type="Pfam" id="PF00746">
    <property type="entry name" value="Gram_pos_anchor"/>
    <property type="match status" value="1"/>
</dbReference>
<dbReference type="GeneID" id="10835298"/>
<evidence type="ECO:0000256" key="1">
    <source>
        <dbReference type="ARBA" id="ARBA00022512"/>
    </source>
</evidence>
<evidence type="ECO:0000256" key="7">
    <source>
        <dbReference type="SAM" id="SignalP"/>
    </source>
</evidence>
<name>F8DJ38_STREP</name>
<proteinExistence type="predicted"/>
<dbReference type="RefSeq" id="WP_013903819.1">
    <property type="nucleotide sequence ID" value="NC_015678.1"/>
</dbReference>
<dbReference type="NCBIfam" id="TIGR01167">
    <property type="entry name" value="LPXTG_anchor"/>
    <property type="match status" value="1"/>
</dbReference>
<dbReference type="Gene3D" id="2.60.40.10">
    <property type="entry name" value="Immunoglobulins"/>
    <property type="match status" value="1"/>
</dbReference>
<evidence type="ECO:0000256" key="4">
    <source>
        <dbReference type="ARBA" id="ARBA00023088"/>
    </source>
</evidence>
<accession>F8DJ38</accession>
<dbReference type="Proteomes" id="UP000001502">
    <property type="component" value="Chromosome"/>
</dbReference>
<keyword evidence="4" id="KW-0572">Peptidoglycan-anchor</keyword>
<gene>
    <name evidence="9" type="ordered locus">HMPREF0833_10799</name>
</gene>
<feature type="compositionally biased region" description="Polar residues" evidence="5">
    <location>
        <begin position="589"/>
        <end position="613"/>
    </location>
</feature>
<dbReference type="InterPro" id="IPR019931">
    <property type="entry name" value="LPXTG_anchor"/>
</dbReference>
<evidence type="ECO:0000256" key="2">
    <source>
        <dbReference type="ARBA" id="ARBA00022525"/>
    </source>
</evidence>
<keyword evidence="3 7" id="KW-0732">Signal</keyword>
<reference evidence="10" key="1">
    <citation type="submission" date="2011-06" db="EMBL/GenBank/DDBJ databases">
        <title>Complete sequence of Streptococcus parasanguinis strain ATCC 15912.</title>
        <authorList>
            <person name="Muzny D."/>
            <person name="Qin X."/>
            <person name="Buhay C."/>
            <person name="Dugan-Rocha S."/>
            <person name="Ding Y."/>
            <person name="Chen G."/>
            <person name="Hawes A."/>
            <person name="Holder M."/>
            <person name="Jhangiani S."/>
            <person name="Johnson A."/>
            <person name="Khan Z."/>
            <person name="Li Z."/>
            <person name="Liu W."/>
            <person name="Liu X."/>
            <person name="Perez L."/>
            <person name="Shen H."/>
            <person name="Wang Q."/>
            <person name="Watt J."/>
            <person name="Xi L."/>
            <person name="Xin Y."/>
            <person name="Zhou J."/>
            <person name="Deng J."/>
            <person name="Jiang H."/>
            <person name="Liu Y."/>
            <person name="Qu J."/>
            <person name="Song X.-Z."/>
            <person name="Zhang L."/>
            <person name="Villasana D."/>
            <person name="Johnson A."/>
            <person name="Liu J."/>
            <person name="Liyanage D."/>
            <person name="Lorensuhewa L."/>
            <person name="Robinson T."/>
            <person name="Song A."/>
            <person name="Song B.-B."/>
            <person name="Dinh H."/>
            <person name="Thornton R."/>
            <person name="Coyle M."/>
            <person name="Francisco L."/>
            <person name="Jackson L."/>
            <person name="Javaid M."/>
            <person name="Korchina V."/>
            <person name="Kovar C."/>
            <person name="Mata R."/>
            <person name="Mathew T."/>
            <person name="Ngo R."/>
            <person name="Nguyen L."/>
            <person name="Nguyen N."/>
            <person name="Okwuonu G."/>
            <person name="Ongeri F."/>
            <person name="Pham C."/>
            <person name="Simmons D."/>
            <person name="Wilczek-Boney K."/>
            <person name="Hale W."/>
            <person name="Jakkamsetti A."/>
            <person name="Pham P."/>
            <person name="Ruth R."/>
            <person name="San Lucas F."/>
            <person name="Warren J."/>
            <person name="Zhang J."/>
            <person name="Zhao Z."/>
            <person name="Zhou C."/>
            <person name="Zhu D."/>
            <person name="Lee S."/>
            <person name="Bess C."/>
            <person name="Blankenburg K."/>
            <person name="Forbes L."/>
            <person name="Fu Q."/>
            <person name="Gubbala S."/>
            <person name="Hirani K."/>
            <person name="Jayaseelan J.C."/>
            <person name="Lara F."/>
            <person name="Munidasa M."/>
            <person name="Palculict T."/>
            <person name="Patil S."/>
            <person name="Pu L.-L."/>
            <person name="Saada N."/>
            <person name="Tang L."/>
            <person name="Weissenberger G."/>
            <person name="Zhu Y."/>
            <person name="Hemphill L."/>
            <person name="Shang Y."/>
            <person name="Youmans B."/>
            <person name="Ayvaz T."/>
            <person name="Ross M."/>
            <person name="Santibanez J."/>
            <person name="Aqrawi P."/>
            <person name="Gross S."/>
            <person name="Joshi V."/>
            <person name="Fowler G."/>
            <person name="Nazareth L."/>
            <person name="Reid J."/>
            <person name="Worley K."/>
            <person name="Petrosino J."/>
            <person name="Highlander S."/>
            <person name="Gibbs R."/>
        </authorList>
    </citation>
    <scope>NUCLEOTIDE SEQUENCE [LARGE SCALE GENOMIC DNA]</scope>
    <source>
        <strain evidence="10">ATCC 15912 / DSM 6778 / CIP 104372 / LMG 14537</strain>
    </source>
</reference>
<feature type="compositionally biased region" description="Basic and acidic residues" evidence="5">
    <location>
        <begin position="564"/>
        <end position="578"/>
    </location>
</feature>
<sequence length="646" mass="71284">MNRKVKKFLGYGLVSLMLCGPALVSKVGAEETSQIQTTAQFKNHKDGSQSVVGKTTPNTRLRIDSDGTIETVSDGEGNYELKIPEEKKYSKLNGGTINIFKVENDGSSSFQTSTQTDFEAPQLYNTDVINPRLALRIDESTFYAFDYHGSNKVEVEMIFSNGKRIVKDSDESGNISIDLPKLKVGEKVRIIATDAAGNSSEQEVVVENIDAPTANHSAYHVDTPYQTISGQTYPDSKVFVLLPNGKQLTTLSNINGYYSFDITEENYYYPDEKQATVWAVRKDGLETPRTETQTESWGTSSSLGWYEFRIKENGTQVLEFSEIGGKKIELTLPNGKVISNEDNKENQKFIFTGENALKHKDKLLVKLVDKFGKEERTLVIDAKAPVIEKINEVEAGDKVIGGIVKQDDDIVYSESDMHNSMSEGSDDVVLVTMPDGTIRKVTPDKFGNWILSISTVKKGDVFEVRTKDFVGNISDPYIIKVGETPSVVKPENNNKEEQKVNNEQGTNNETEKKSESKEKGKTEVKPTEEKVISSSQASQKGTSKETDLNSTSGDKTFHSNSNVSKDKQTASNSDRKENNGTVVGEKSKTGYSNNTNSGLTSSVQKVQGKQNKSLPNTGTVNHLFAMISGLVSFIVGSVIFRLKRSN</sequence>
<dbReference type="EMBL" id="CP002843">
    <property type="protein sequence ID" value="AEH55830.1"/>
    <property type="molecule type" value="Genomic_DNA"/>
</dbReference>
<dbReference type="InterPro" id="IPR013783">
    <property type="entry name" value="Ig-like_fold"/>
</dbReference>
<evidence type="ECO:0000256" key="3">
    <source>
        <dbReference type="ARBA" id="ARBA00022729"/>
    </source>
</evidence>
<evidence type="ECO:0000313" key="10">
    <source>
        <dbReference type="Proteomes" id="UP000001502"/>
    </source>
</evidence>
<feature type="signal peptide" evidence="7">
    <location>
        <begin position="1"/>
        <end position="24"/>
    </location>
</feature>
<evidence type="ECO:0000256" key="5">
    <source>
        <dbReference type="SAM" id="MobiDB-lite"/>
    </source>
</evidence>
<feature type="transmembrane region" description="Helical" evidence="6">
    <location>
        <begin position="623"/>
        <end position="642"/>
    </location>
</feature>
<feature type="compositionally biased region" description="Polar residues" evidence="5">
    <location>
        <begin position="532"/>
        <end position="541"/>
    </location>
</feature>
<evidence type="ECO:0000313" key="9">
    <source>
        <dbReference type="EMBL" id="AEH55830.1"/>
    </source>
</evidence>
<dbReference type="KEGG" id="scp:HMPREF0833_10799"/>
<keyword evidence="6" id="KW-0812">Transmembrane</keyword>
<organism evidence="9 10">
    <name type="scientific">Streptococcus parasanguinis (strain ATCC 15912 / DSM 6778 / CIP 104372 / LMG 14537)</name>
    <dbReference type="NCBI Taxonomy" id="760570"/>
    <lineage>
        <taxon>Bacteria</taxon>
        <taxon>Bacillati</taxon>
        <taxon>Bacillota</taxon>
        <taxon>Bacilli</taxon>
        <taxon>Lactobacillales</taxon>
        <taxon>Streptococcaceae</taxon>
        <taxon>Streptococcus</taxon>
    </lineage>
</organism>
<feature type="compositionally biased region" description="Polar residues" evidence="5">
    <location>
        <begin position="548"/>
        <end position="563"/>
    </location>
</feature>
<keyword evidence="1" id="KW-0134">Cell wall</keyword>
<keyword evidence="6" id="KW-1133">Transmembrane helix</keyword>
<feature type="chain" id="PRO_5039548337" evidence="7">
    <location>
        <begin position="25"/>
        <end position="646"/>
    </location>
</feature>
<protein>
    <submittedName>
        <fullName evidence="9">LPXTG-motif cell wall anchor domain protein</fullName>
    </submittedName>
</protein>